<dbReference type="Proteomes" id="UP000034364">
    <property type="component" value="Unassembled WGS sequence"/>
</dbReference>
<comment type="caution">
    <text evidence="2">The sequence shown here is derived from an EMBL/GenBank/DDBJ whole genome shotgun (WGS) entry which is preliminary data.</text>
</comment>
<accession>A0A0G1S558</accession>
<evidence type="ECO:0000256" key="1">
    <source>
        <dbReference type="SAM" id="MobiDB-lite"/>
    </source>
</evidence>
<sequence length="71" mass="8358">MENCLKLLSRIFYKKSPPSEPGIMRLGFKREFYTQISPNQESTPIEDLRPPPGHKKEEEFKFGSRGIHRDH</sequence>
<organism evidence="2 3">
    <name type="scientific">Candidatus Amesbacteria bacterium GW2011_GWA1_47_16</name>
    <dbReference type="NCBI Taxonomy" id="1618353"/>
    <lineage>
        <taxon>Bacteria</taxon>
        <taxon>Candidatus Amesiibacteriota</taxon>
    </lineage>
</organism>
<feature type="region of interest" description="Disordered" evidence="1">
    <location>
        <begin position="35"/>
        <end position="71"/>
    </location>
</feature>
<gene>
    <name evidence="2" type="ORF">UX87_C0007G0029</name>
</gene>
<reference evidence="2 3" key="1">
    <citation type="journal article" date="2015" name="Nature">
        <title>rRNA introns, odd ribosomes, and small enigmatic genomes across a large radiation of phyla.</title>
        <authorList>
            <person name="Brown C.T."/>
            <person name="Hug L.A."/>
            <person name="Thomas B.C."/>
            <person name="Sharon I."/>
            <person name="Castelle C.J."/>
            <person name="Singh A."/>
            <person name="Wilkins M.J."/>
            <person name="Williams K.H."/>
            <person name="Banfield J.F."/>
        </authorList>
    </citation>
    <scope>NUCLEOTIDE SEQUENCE [LARGE SCALE GENOMIC DNA]</scope>
</reference>
<dbReference type="EMBL" id="LCNV01000007">
    <property type="protein sequence ID" value="KKU64521.1"/>
    <property type="molecule type" value="Genomic_DNA"/>
</dbReference>
<feature type="compositionally biased region" description="Basic and acidic residues" evidence="1">
    <location>
        <begin position="46"/>
        <end position="71"/>
    </location>
</feature>
<name>A0A0G1S558_9BACT</name>
<evidence type="ECO:0000313" key="3">
    <source>
        <dbReference type="Proteomes" id="UP000034364"/>
    </source>
</evidence>
<dbReference type="AlphaFoldDB" id="A0A0G1S558"/>
<protein>
    <submittedName>
        <fullName evidence="2">Uncharacterized protein</fullName>
    </submittedName>
</protein>
<proteinExistence type="predicted"/>
<evidence type="ECO:0000313" key="2">
    <source>
        <dbReference type="EMBL" id="KKU64521.1"/>
    </source>
</evidence>